<dbReference type="Proteomes" id="UP000272462">
    <property type="component" value="Chromosome"/>
</dbReference>
<reference evidence="1 2" key="1">
    <citation type="journal article" date="2018" name="BMC Genomics">
        <title>Comparative genome analysis of jujube witches'-broom Phytoplasma, an obligate pathogen that causes jujube witches'-broom disease.</title>
        <authorList>
            <person name="Wang J."/>
            <person name="Song L."/>
            <person name="Jiao Q."/>
            <person name="Yang S."/>
            <person name="Gao R."/>
            <person name="Lu X."/>
            <person name="Zhou G."/>
        </authorList>
    </citation>
    <scope>NUCLEOTIDE SEQUENCE [LARGE SCALE GENOMIC DNA]</scope>
    <source>
        <strain evidence="1">Jwb-nky</strain>
    </source>
</reference>
<keyword evidence="2" id="KW-1185">Reference proteome</keyword>
<gene>
    <name evidence="1" type="ORF">CWO85_03170</name>
</gene>
<protein>
    <submittedName>
        <fullName evidence="1">Uncharacterized protein</fullName>
    </submittedName>
</protein>
<dbReference type="AlphaFoldDB" id="A0A660HN60"/>
<organism evidence="1 2">
    <name type="scientific">Ziziphus jujuba witches'-broom phytoplasma</name>
    <dbReference type="NCBI Taxonomy" id="135727"/>
    <lineage>
        <taxon>Bacteria</taxon>
        <taxon>Bacillati</taxon>
        <taxon>Mycoplasmatota</taxon>
        <taxon>Mollicutes</taxon>
        <taxon>Acholeplasmatales</taxon>
        <taxon>Acholeplasmataceae</taxon>
        <taxon>Candidatus Phytoplasma</taxon>
        <taxon>16SrV (Elm yellows group)</taxon>
    </lineage>
</organism>
<evidence type="ECO:0000313" key="2">
    <source>
        <dbReference type="Proteomes" id="UP000272462"/>
    </source>
</evidence>
<accession>A0A660HN60</accession>
<dbReference type="RefSeq" id="WP_121464176.1">
    <property type="nucleotide sequence ID" value="NZ_CP025121.1"/>
</dbReference>
<name>A0A660HN60_ZIZJU</name>
<proteinExistence type="predicted"/>
<sequence>MQKIDVYFEKNGTTARVEKILKKRYDENIKVLSCGYNSECNRDCITKFKRDKKNEKEYAPIAVYFRAVKVAIRPETKDEIMTLEKLKEKAERYDSSPSKMIIFWKKISTIPPRKNPKYETKSNGDICIYIV</sequence>
<dbReference type="KEGG" id="pzi:CWO85_03170"/>
<evidence type="ECO:0000313" key="1">
    <source>
        <dbReference type="EMBL" id="AYJ01478.1"/>
    </source>
</evidence>
<dbReference type="EMBL" id="CP025121">
    <property type="protein sequence ID" value="AYJ01478.1"/>
    <property type="molecule type" value="Genomic_DNA"/>
</dbReference>